<gene>
    <name evidence="2" type="ORF">HDIA_3121</name>
</gene>
<accession>A0A2C9D8L7</accession>
<dbReference type="OrthoDB" id="9787654at2"/>
<dbReference type="InterPro" id="IPR006680">
    <property type="entry name" value="Amidohydro-rel"/>
</dbReference>
<proteinExistence type="predicted"/>
<dbReference type="RefSeq" id="WP_099557012.1">
    <property type="nucleotide sequence ID" value="NZ_LT960614.1"/>
</dbReference>
<dbReference type="EMBL" id="LT960614">
    <property type="protein sequence ID" value="SON56662.1"/>
    <property type="molecule type" value="Genomic_DNA"/>
</dbReference>
<name>A0A2C9D8L7_9HYPH</name>
<evidence type="ECO:0000259" key="1">
    <source>
        <dbReference type="Pfam" id="PF04909"/>
    </source>
</evidence>
<dbReference type="GO" id="GO:0016787">
    <property type="term" value="F:hydrolase activity"/>
    <property type="evidence" value="ECO:0007669"/>
    <property type="project" value="UniProtKB-KW"/>
</dbReference>
<organism evidence="2 3">
    <name type="scientific">Hartmannibacter diazotrophicus</name>
    <dbReference type="NCBI Taxonomy" id="1482074"/>
    <lineage>
        <taxon>Bacteria</taxon>
        <taxon>Pseudomonadati</taxon>
        <taxon>Pseudomonadota</taxon>
        <taxon>Alphaproteobacteria</taxon>
        <taxon>Hyphomicrobiales</taxon>
        <taxon>Pleomorphomonadaceae</taxon>
        <taxon>Hartmannibacter</taxon>
    </lineage>
</organism>
<evidence type="ECO:0000313" key="3">
    <source>
        <dbReference type="Proteomes" id="UP000223606"/>
    </source>
</evidence>
<dbReference type="PANTHER" id="PTHR35563:SF2">
    <property type="entry name" value="BARREL METAL-DEPENDENT HYDROLASE, PUTATIVE (AFU_ORTHOLOGUE AFUA_1G16240)-RELATED"/>
    <property type="match status" value="1"/>
</dbReference>
<sequence length="280" mass="30330">MHLSGANALMGIADGDFDGHAHVFAAGLPLAAKRRYAPDYEALPMTYAALLGAHGLAGGLLVQPSFLGTDNSYLLSVLDAARSGALGAGLLFRGVVVLDPDDRGITSDGLDQLSRQGIVGMRINAVGWPDSMLQDMARWTRLLKLADAAGWHVELQCEGDRLAPVLAHLLAHCQHVVVDHFGLPRADDLLGCPGQSALLSAPEGRVFVKVSAPYRVLPDLCPSEAVDRLMPVFRRLHEGLGSTQLLWGSDWPWTRFEGRQNFSDCVSWRDRWLAGLYRGS</sequence>
<protein>
    <submittedName>
        <fullName evidence="2">Putative metal-dependent hydrolase of the TIM-barrel fold protein</fullName>
    </submittedName>
</protein>
<reference evidence="3" key="1">
    <citation type="submission" date="2017-09" db="EMBL/GenBank/DDBJ databases">
        <title>Genome sequence of Nannocystis excedens DSM 71.</title>
        <authorList>
            <person name="Blom J."/>
        </authorList>
    </citation>
    <scope>NUCLEOTIDE SEQUENCE [LARGE SCALE GENOMIC DNA]</scope>
    <source>
        <strain evidence="3">type strain: E19</strain>
    </source>
</reference>
<dbReference type="AlphaFoldDB" id="A0A2C9D8L7"/>
<dbReference type="PANTHER" id="PTHR35563">
    <property type="entry name" value="BARREL METAL-DEPENDENT HYDROLASE, PUTATIVE (AFU_ORTHOLOGUE AFUA_1G16240)-RELATED"/>
    <property type="match status" value="1"/>
</dbReference>
<dbReference type="InterPro" id="IPR032466">
    <property type="entry name" value="Metal_Hydrolase"/>
</dbReference>
<dbReference type="KEGG" id="hdi:HDIA_3121"/>
<keyword evidence="2" id="KW-0378">Hydrolase</keyword>
<dbReference type="Proteomes" id="UP000223606">
    <property type="component" value="Chromosome 1"/>
</dbReference>
<keyword evidence="3" id="KW-1185">Reference proteome</keyword>
<dbReference type="SUPFAM" id="SSF51556">
    <property type="entry name" value="Metallo-dependent hydrolases"/>
    <property type="match status" value="1"/>
</dbReference>
<dbReference type="Pfam" id="PF04909">
    <property type="entry name" value="Amidohydro_2"/>
    <property type="match status" value="1"/>
</dbReference>
<dbReference type="Gene3D" id="3.20.20.140">
    <property type="entry name" value="Metal-dependent hydrolases"/>
    <property type="match status" value="1"/>
</dbReference>
<dbReference type="InterPro" id="IPR052358">
    <property type="entry name" value="Aro_Compnd_Degr_Hydrolases"/>
</dbReference>
<evidence type="ECO:0000313" key="2">
    <source>
        <dbReference type="EMBL" id="SON56662.1"/>
    </source>
</evidence>
<feature type="domain" description="Amidohydrolase-related" evidence="1">
    <location>
        <begin position="18"/>
        <end position="258"/>
    </location>
</feature>